<dbReference type="InterPro" id="IPR024191">
    <property type="entry name" value="Peptidase_M61"/>
</dbReference>
<dbReference type="Gene3D" id="2.30.42.10">
    <property type="match status" value="1"/>
</dbReference>
<evidence type="ECO:0000313" key="3">
    <source>
        <dbReference type="EMBL" id="ALU30843.1"/>
    </source>
</evidence>
<feature type="domain" description="PDZ" evidence="1">
    <location>
        <begin position="383"/>
        <end position="436"/>
    </location>
</feature>
<protein>
    <submittedName>
        <fullName evidence="2">Peptidase M61</fullName>
    </submittedName>
</protein>
<accession>A0A0U3GJ32</accession>
<dbReference type="STRING" id="1435377.SUSAZ_08190"/>
<dbReference type="PaxDb" id="1435377-SUSAZ_08190"/>
<dbReference type="SUPFAM" id="SSF50156">
    <property type="entry name" value="PDZ domain-like"/>
    <property type="match status" value="1"/>
</dbReference>
<proteinExistence type="predicted"/>
<evidence type="ECO:0000313" key="4">
    <source>
        <dbReference type="Proteomes" id="UP000060043"/>
    </source>
</evidence>
<dbReference type="AlphaFoldDB" id="A0A0U3GJ32"/>
<dbReference type="InterPro" id="IPR001478">
    <property type="entry name" value="PDZ"/>
</dbReference>
<dbReference type="InterPro" id="IPR027268">
    <property type="entry name" value="Peptidase_M4/M1_CTD_sf"/>
</dbReference>
<dbReference type="InterPro" id="IPR036034">
    <property type="entry name" value="PDZ_sf"/>
</dbReference>
<dbReference type="Gene3D" id="1.10.390.10">
    <property type="entry name" value="Neutral Protease Domain 2"/>
    <property type="match status" value="1"/>
</dbReference>
<evidence type="ECO:0000313" key="5">
    <source>
        <dbReference type="Proteomes" id="UP000065473"/>
    </source>
</evidence>
<dbReference type="RefSeq" id="WP_011278532.1">
    <property type="nucleotide sequence ID" value="NZ_BHWZ01000004.1"/>
</dbReference>
<dbReference type="SMART" id="SM00228">
    <property type="entry name" value="PDZ"/>
    <property type="match status" value="1"/>
</dbReference>
<dbReference type="Proteomes" id="UP000060043">
    <property type="component" value="Chromosome"/>
</dbReference>
<dbReference type="Pfam" id="PF17899">
    <property type="entry name" value="Peptidase_M61_N"/>
    <property type="match status" value="1"/>
</dbReference>
<dbReference type="PROSITE" id="PS50106">
    <property type="entry name" value="PDZ"/>
    <property type="match status" value="1"/>
</dbReference>
<dbReference type="Gene3D" id="2.60.40.3650">
    <property type="match status" value="1"/>
</dbReference>
<evidence type="ECO:0000259" key="1">
    <source>
        <dbReference type="PROSITE" id="PS50106"/>
    </source>
</evidence>
<reference evidence="4 5" key="1">
    <citation type="submission" date="2015-12" db="EMBL/GenBank/DDBJ databases">
        <title>A stable core within a dynamic pangenome in Sulfolobus acidocaldarius.</title>
        <authorList>
            <person name="Anderson R."/>
            <person name="Kouris A."/>
            <person name="Seward C."/>
            <person name="Campbell K."/>
            <person name="Whitaker R."/>
        </authorList>
    </citation>
    <scope>NUCLEOTIDE SEQUENCE [LARGE SCALE GENOMIC DNA]</scope>
    <source>
        <strain evidence="2 5">GG12-C01-09</strain>
        <strain evidence="3 4">NG05B_CO5_07</strain>
    </source>
</reference>
<organism evidence="2 5">
    <name type="scientific">Sulfolobus acidocaldarius</name>
    <dbReference type="NCBI Taxonomy" id="2285"/>
    <lineage>
        <taxon>Archaea</taxon>
        <taxon>Thermoproteota</taxon>
        <taxon>Thermoprotei</taxon>
        <taxon>Sulfolobales</taxon>
        <taxon>Sulfolobaceae</taxon>
        <taxon>Sulfolobus</taxon>
    </lineage>
</organism>
<sequence length="493" mass="57047">MKFIVKPRNRYIEVIAQGKEGVVIFPTYVPGSYVIRELERNVVEIEGFRITKNKFYVKENFKYLVYASSRDQREAISTNDYLFINPPAVFPFQNIYEKYCVKIETNWKVATTLQEENGYYCADNYHEFADSPIEASPELKVLQVDEGHYVSTIDDVDLAMLGKIVSEADKVIQPKDKYIFHFRRSDRNFGGIEHKKSTGIVVSWDKKDLSILFAHEYFHRLNVKKLVPKDLNHNYETEVYTDLLWFAEGFTDYMAHLICLRAGLNTPEEIFRRILQSLHNLTFPGAKRVSLSEASKTAWIKYYKQDENFLNASISYYDGGLALGFYVDLRLAERGNRIDELFKTLPERYTFRDVEKTLERLGFHELELANKPAYQIVEAIGRIIDLQFVDKGKKYYGLSLDNQRVKFVEENSPADLAGLMPEDQIVGVDGISKPLEVKDYVKLHVIREGRLKQIELRAGENPGHSLKGKIEGEHARKILSRDVVEAVYNSVII</sequence>
<dbReference type="OMA" id="WRPGRYE"/>
<dbReference type="GeneID" id="14552217"/>
<dbReference type="EMBL" id="CP013695">
    <property type="protein sequence ID" value="ALU30843.1"/>
    <property type="molecule type" value="Genomic_DNA"/>
</dbReference>
<name>A0A0U3GJ32_9CREN</name>
<dbReference type="EMBL" id="CP013694">
    <property type="protein sequence ID" value="ALU30149.1"/>
    <property type="molecule type" value="Genomic_DNA"/>
</dbReference>
<dbReference type="Proteomes" id="UP000065473">
    <property type="component" value="Chromosome"/>
</dbReference>
<dbReference type="Pfam" id="PF05299">
    <property type="entry name" value="Peptidase_M61"/>
    <property type="match status" value="1"/>
</dbReference>
<dbReference type="InterPro" id="IPR007963">
    <property type="entry name" value="Peptidase_M61_catalytic"/>
</dbReference>
<dbReference type="InterPro" id="IPR040756">
    <property type="entry name" value="Peptidase_M61_N"/>
</dbReference>
<evidence type="ECO:0000313" key="2">
    <source>
        <dbReference type="EMBL" id="ALU30149.1"/>
    </source>
</evidence>
<dbReference type="OrthoDB" id="36892at2157"/>
<gene>
    <name evidence="2" type="ORF">ATY89_09510</name>
    <name evidence="3" type="ORF">ATZ20_00920</name>
</gene>
<dbReference type="PIRSF" id="PIRSF016493">
    <property type="entry name" value="Glycyl_aminpptds"/>
    <property type="match status" value="1"/>
</dbReference>